<dbReference type="EMBL" id="FODD01000015">
    <property type="protein sequence ID" value="SEO01244.1"/>
    <property type="molecule type" value="Genomic_DNA"/>
</dbReference>
<accession>A0A1H8L7T5</accession>
<evidence type="ECO:0000313" key="2">
    <source>
        <dbReference type="Proteomes" id="UP000181951"/>
    </source>
</evidence>
<organism evidence="1 2">
    <name type="scientific">Actinacidiphila rubida</name>
    <dbReference type="NCBI Taxonomy" id="310780"/>
    <lineage>
        <taxon>Bacteria</taxon>
        <taxon>Bacillati</taxon>
        <taxon>Actinomycetota</taxon>
        <taxon>Actinomycetes</taxon>
        <taxon>Kitasatosporales</taxon>
        <taxon>Streptomycetaceae</taxon>
        <taxon>Actinacidiphila</taxon>
    </lineage>
</organism>
<dbReference type="STRING" id="310780.SAMN05216267_101586"/>
<keyword evidence="2" id="KW-1185">Reference proteome</keyword>
<evidence type="ECO:0000313" key="1">
    <source>
        <dbReference type="EMBL" id="SEO01244.1"/>
    </source>
</evidence>
<reference evidence="1 2" key="1">
    <citation type="submission" date="2016-10" db="EMBL/GenBank/DDBJ databases">
        <authorList>
            <person name="de Groot N.N."/>
        </authorList>
    </citation>
    <scope>NUCLEOTIDE SEQUENCE [LARGE SCALE GENOMIC DNA]</scope>
    <source>
        <strain evidence="1 2">CGMCC 4.2026</strain>
    </source>
</reference>
<protein>
    <submittedName>
        <fullName evidence="1">Uncharacterized protein</fullName>
    </submittedName>
</protein>
<dbReference type="AlphaFoldDB" id="A0A1H8L7T5"/>
<name>A0A1H8L7T5_9ACTN</name>
<dbReference type="Proteomes" id="UP000181951">
    <property type="component" value="Unassembled WGS sequence"/>
</dbReference>
<sequence>MSEYSVAISNLMGDNPARNVESIKRAVIANFRSSDEAVRIESTEYFNHTYAPDLVLRWDGSEEERQVFLRTNTNPQYLREDVEVISERQPILMPLAPLRDRTHAFELERESANARTLVADPDSLTTLSADRRDRPVVGLLSRAVLQGGKGVVDQERARSTSYTVELGFAGAQRAEVDKTRDAVQAAESLLDPSHADQLTRLLHAVWLGSGASPASFPGATDVRADLDAAGLQLLLEIARTDDNEFWSRIGRGVTLGRLCELNVPASSENLQRLLNLNLDWFRAKSCLVSDTALTHEYGSEPRWFTQAGLLGFTTDRYQTFFSTGPISSLPSLEHEEIEEVDLAELLDRADAAGVRISELVIESAAGGQIEYTAPQYSSLGREEILGDLRGALGRRSSVKSVAIAVGGGSRHIWCDLIKRAASGRTTATFHLSEFMASALPMLTFLRRSEYAQITRLTEPLDLPPLTLRWTEGDADAEE</sequence>
<dbReference type="RefSeq" id="WP_069463809.1">
    <property type="nucleotide sequence ID" value="NZ_FODD01000015.1"/>
</dbReference>
<gene>
    <name evidence="1" type="ORF">SAMN05216267_101586</name>
</gene>
<dbReference type="OrthoDB" id="4915395at2"/>
<proteinExistence type="predicted"/>